<reference evidence="3" key="1">
    <citation type="submission" date="2016-11" db="UniProtKB">
        <authorList>
            <consortium name="WormBaseParasite"/>
        </authorList>
    </citation>
    <scope>IDENTIFICATION</scope>
</reference>
<keyword evidence="1" id="KW-0472">Membrane</keyword>
<dbReference type="WBParaSite" id="MhA1_Contig346.frz3.fgene5">
    <property type="protein sequence ID" value="MhA1_Contig346.frz3.fgene5"/>
    <property type="gene ID" value="MhA1_Contig346.frz3.fgene5"/>
</dbReference>
<protein>
    <submittedName>
        <fullName evidence="3">7TM_GPCR_Srx domain-containing protein</fullName>
    </submittedName>
</protein>
<keyword evidence="2" id="KW-1185">Reference proteome</keyword>
<keyword evidence="1" id="KW-0812">Transmembrane</keyword>
<keyword evidence="1" id="KW-1133">Transmembrane helix</keyword>
<evidence type="ECO:0000313" key="3">
    <source>
        <dbReference type="WBParaSite" id="MhA1_Contig346.frz3.fgene5"/>
    </source>
</evidence>
<name>A0A1I8BNB8_MELHA</name>
<organism evidence="2 3">
    <name type="scientific">Meloidogyne hapla</name>
    <name type="common">Root-knot nematode worm</name>
    <dbReference type="NCBI Taxonomy" id="6305"/>
    <lineage>
        <taxon>Eukaryota</taxon>
        <taxon>Metazoa</taxon>
        <taxon>Ecdysozoa</taxon>
        <taxon>Nematoda</taxon>
        <taxon>Chromadorea</taxon>
        <taxon>Rhabditida</taxon>
        <taxon>Tylenchina</taxon>
        <taxon>Tylenchomorpha</taxon>
        <taxon>Tylenchoidea</taxon>
        <taxon>Meloidogynidae</taxon>
        <taxon>Meloidogyninae</taxon>
        <taxon>Meloidogyne</taxon>
    </lineage>
</organism>
<proteinExistence type="predicted"/>
<feature type="transmembrane region" description="Helical" evidence="1">
    <location>
        <begin position="31"/>
        <end position="54"/>
    </location>
</feature>
<sequence length="100" mass="11783">MSTNSSSITKIFTSFRLQFILRKEYREETSFRLMFIIGVSESYLLITMGIYPFITFDNWYQSWPEKADLNKYGALTKLYTSSIQRSTTRCCWSFKDVVGP</sequence>
<dbReference type="Proteomes" id="UP000095281">
    <property type="component" value="Unplaced"/>
</dbReference>
<evidence type="ECO:0000313" key="2">
    <source>
        <dbReference type="Proteomes" id="UP000095281"/>
    </source>
</evidence>
<evidence type="ECO:0000256" key="1">
    <source>
        <dbReference type="SAM" id="Phobius"/>
    </source>
</evidence>
<dbReference type="AlphaFoldDB" id="A0A1I8BNB8"/>
<accession>A0A1I8BNB8</accession>